<dbReference type="GO" id="GO:0004373">
    <property type="term" value="F:alpha-1,4-glucan glucosyltransferase (UDP-glucose donor) activity"/>
    <property type="evidence" value="ECO:0007669"/>
    <property type="project" value="InterPro"/>
</dbReference>
<evidence type="ECO:0000256" key="2">
    <source>
        <dbReference type="ARBA" id="ARBA00002764"/>
    </source>
</evidence>
<evidence type="ECO:0000256" key="1">
    <source>
        <dbReference type="ARBA" id="ARBA00001478"/>
    </source>
</evidence>
<comment type="caution">
    <text evidence="10">The sequence shown here is derived from an EMBL/GenBank/DDBJ whole genome shotgun (WGS) entry which is preliminary data.</text>
</comment>
<dbReference type="InterPro" id="IPR001296">
    <property type="entry name" value="Glyco_trans_1"/>
</dbReference>
<dbReference type="Pfam" id="PF00534">
    <property type="entry name" value="Glycos_transf_1"/>
    <property type="match status" value="1"/>
</dbReference>
<dbReference type="PANTHER" id="PTHR45825:SF11">
    <property type="entry name" value="ALPHA AMYLASE DOMAIN-CONTAINING PROTEIN"/>
    <property type="match status" value="1"/>
</dbReference>
<dbReference type="Gene3D" id="3.40.50.2000">
    <property type="entry name" value="Glycogen Phosphorylase B"/>
    <property type="match status" value="2"/>
</dbReference>
<dbReference type="GO" id="GO:0009011">
    <property type="term" value="F:alpha-1,4-glucan glucosyltransferase (ADP-glucose donor) activity"/>
    <property type="evidence" value="ECO:0007669"/>
    <property type="project" value="UniProtKB-UniRule"/>
</dbReference>
<dbReference type="EMBL" id="MHSK01000002">
    <property type="protein sequence ID" value="OHA42976.1"/>
    <property type="molecule type" value="Genomic_DNA"/>
</dbReference>
<evidence type="ECO:0000259" key="8">
    <source>
        <dbReference type="Pfam" id="PF00534"/>
    </source>
</evidence>
<reference evidence="10 11" key="1">
    <citation type="journal article" date="2016" name="Nat. Commun.">
        <title>Thousands of microbial genomes shed light on interconnected biogeochemical processes in an aquifer system.</title>
        <authorList>
            <person name="Anantharaman K."/>
            <person name="Brown C.T."/>
            <person name="Hug L.A."/>
            <person name="Sharon I."/>
            <person name="Castelle C.J."/>
            <person name="Probst A.J."/>
            <person name="Thomas B.C."/>
            <person name="Singh A."/>
            <person name="Wilkins M.J."/>
            <person name="Karaoz U."/>
            <person name="Brodie E.L."/>
            <person name="Williams K.H."/>
            <person name="Hubbard S.S."/>
            <person name="Banfield J.F."/>
        </authorList>
    </citation>
    <scope>NUCLEOTIDE SEQUENCE [LARGE SCALE GENOMIC DNA]</scope>
</reference>
<evidence type="ECO:0000313" key="11">
    <source>
        <dbReference type="Proteomes" id="UP000177269"/>
    </source>
</evidence>
<keyword evidence="5 7" id="KW-0808">Transferase</keyword>
<evidence type="ECO:0000256" key="6">
    <source>
        <dbReference type="ARBA" id="ARBA00023056"/>
    </source>
</evidence>
<comment type="catalytic activity">
    <reaction evidence="1 7">
        <text>[(1-&gt;4)-alpha-D-glucosyl](n) + ADP-alpha-D-glucose = [(1-&gt;4)-alpha-D-glucosyl](n+1) + ADP + H(+)</text>
        <dbReference type="Rhea" id="RHEA:18189"/>
        <dbReference type="Rhea" id="RHEA-COMP:9584"/>
        <dbReference type="Rhea" id="RHEA-COMP:9587"/>
        <dbReference type="ChEBI" id="CHEBI:15378"/>
        <dbReference type="ChEBI" id="CHEBI:15444"/>
        <dbReference type="ChEBI" id="CHEBI:57498"/>
        <dbReference type="ChEBI" id="CHEBI:456216"/>
        <dbReference type="EC" id="2.4.1.21"/>
    </reaction>
</comment>
<comment type="similarity">
    <text evidence="3 7">Belongs to the glycosyltransferase 1 family. Bacterial/plant glycogen synthase subfamily.</text>
</comment>
<evidence type="ECO:0000256" key="5">
    <source>
        <dbReference type="ARBA" id="ARBA00022679"/>
    </source>
</evidence>
<dbReference type="CDD" id="cd03791">
    <property type="entry name" value="GT5_Glycogen_synthase_DULL1-like"/>
    <property type="match status" value="1"/>
</dbReference>
<evidence type="ECO:0000256" key="3">
    <source>
        <dbReference type="ARBA" id="ARBA00010281"/>
    </source>
</evidence>
<evidence type="ECO:0000256" key="4">
    <source>
        <dbReference type="ARBA" id="ARBA00022676"/>
    </source>
</evidence>
<dbReference type="AlphaFoldDB" id="A0A1G2P3R3"/>
<dbReference type="NCBIfam" id="TIGR02095">
    <property type="entry name" value="glgA"/>
    <property type="match status" value="1"/>
</dbReference>
<name>A0A1G2P3R3_9BACT</name>
<accession>A0A1G2P3R3</accession>
<dbReference type="HAMAP" id="MF_00484">
    <property type="entry name" value="Glycogen_synth"/>
    <property type="match status" value="1"/>
</dbReference>
<comment type="pathway">
    <text evidence="7">Glycan biosynthesis; glycogen biosynthesis.</text>
</comment>
<dbReference type="PANTHER" id="PTHR45825">
    <property type="entry name" value="GRANULE-BOUND STARCH SYNTHASE 1, CHLOROPLASTIC/AMYLOPLASTIC"/>
    <property type="match status" value="1"/>
</dbReference>
<dbReference type="InterPro" id="IPR013534">
    <property type="entry name" value="Starch_synth_cat_dom"/>
</dbReference>
<organism evidence="10 11">
    <name type="scientific">Candidatus Taylorbacteria bacterium RIFCSPLOWO2_12_FULL_43_20</name>
    <dbReference type="NCBI Taxonomy" id="1802332"/>
    <lineage>
        <taxon>Bacteria</taxon>
        <taxon>Candidatus Tayloriibacteriota</taxon>
    </lineage>
</organism>
<dbReference type="EC" id="2.4.1.21" evidence="7"/>
<protein>
    <recommendedName>
        <fullName evidence="7">Glycogen synthase</fullName>
        <ecNumber evidence="7">2.4.1.21</ecNumber>
    </recommendedName>
    <alternativeName>
        <fullName evidence="7">Starch [bacterial glycogen] synthase</fullName>
    </alternativeName>
</protein>
<dbReference type="UniPathway" id="UPA00164"/>
<dbReference type="SUPFAM" id="SSF53756">
    <property type="entry name" value="UDP-Glycosyltransferase/glycogen phosphorylase"/>
    <property type="match status" value="1"/>
</dbReference>
<dbReference type="InterPro" id="IPR011835">
    <property type="entry name" value="GS/SS"/>
</dbReference>
<feature type="domain" description="Glycosyl transferase family 1" evidence="8">
    <location>
        <begin position="313"/>
        <end position="455"/>
    </location>
</feature>
<sequence length="512" mass="57811">MKIFTKKSRQKILFVATEAKPFARAGGLGSVMYSLPRAMAKLGYDARVMMPRYLSIEDSEKITMEYEGLEVPTDNEDGDPVFICNVKKYQGNGDKNAPVTTYFLENMEYYEQRANVYGYADDPIRWALLSRGVLEFIKVSSWVPDVIISADWQTGFLPNYLKTTYKDDPKLSTIATVFSIHNLGYQGSFNHRYLSESDYDDGHSSIPSFNNPRLLKLNGIRRGIMYADAINTVSMTYAKEIMTPEYGEGMDAILSERRGVVHGILNGIDYESWDPSNDPLIEHQFSIEDISSRKANKEALQNRFGLKGDASAFLVGIASRFKQQKGFDLLQEVLPSLVNELNIQIVAVGEGDEKYMKFFQDLHNQYPERVGIELKFDEVIPHLIFAGADSTLIPSLFEPSGLTQMEAMRFGTVPIVRKTGGLADTVIDYSPTRKDGDGFVFEKFDASSLLISIVRAYENFQNIKIWKGIQKNSMKKDFSWESSAMKYQKLVHKAIKINDDALAKKAGKSLKP</sequence>
<gene>
    <name evidence="7" type="primary">glgA</name>
    <name evidence="10" type="ORF">A3G52_01915</name>
</gene>
<dbReference type="Pfam" id="PF08323">
    <property type="entry name" value="Glyco_transf_5"/>
    <property type="match status" value="1"/>
</dbReference>
<evidence type="ECO:0000256" key="7">
    <source>
        <dbReference type="HAMAP-Rule" id="MF_00484"/>
    </source>
</evidence>
<evidence type="ECO:0000313" key="10">
    <source>
        <dbReference type="EMBL" id="OHA42976.1"/>
    </source>
</evidence>
<feature type="binding site" evidence="7">
    <location>
        <position position="24"/>
    </location>
    <ligand>
        <name>ADP-alpha-D-glucose</name>
        <dbReference type="ChEBI" id="CHEBI:57498"/>
    </ligand>
</feature>
<dbReference type="GO" id="GO:0005978">
    <property type="term" value="P:glycogen biosynthetic process"/>
    <property type="evidence" value="ECO:0007669"/>
    <property type="project" value="UniProtKB-UniRule"/>
</dbReference>
<dbReference type="Proteomes" id="UP000177269">
    <property type="component" value="Unassembled WGS sequence"/>
</dbReference>
<keyword evidence="6 7" id="KW-0320">Glycogen biosynthesis</keyword>
<feature type="domain" description="Starch synthase catalytic" evidence="9">
    <location>
        <begin position="11"/>
        <end position="255"/>
    </location>
</feature>
<proteinExistence type="inferred from homology"/>
<evidence type="ECO:0000259" key="9">
    <source>
        <dbReference type="Pfam" id="PF08323"/>
    </source>
</evidence>
<keyword evidence="4 7" id="KW-0328">Glycosyltransferase</keyword>
<comment type="function">
    <text evidence="2 7">Synthesizes alpha-1,4-glucan chains using ADP-glucose.</text>
</comment>